<dbReference type="InterPro" id="IPR027417">
    <property type="entry name" value="P-loop_NTPase"/>
</dbReference>
<dbReference type="GO" id="GO:0006614">
    <property type="term" value="P:SRP-dependent cotranslational protein targeting to membrane"/>
    <property type="evidence" value="ECO:0007669"/>
    <property type="project" value="UniProtKB-UniRule"/>
</dbReference>
<keyword evidence="8" id="KW-0653">Protein transport</keyword>
<keyword evidence="6" id="KW-0547">Nucleotide-binding</keyword>
<feature type="compositionally biased region" description="Pro residues" evidence="14">
    <location>
        <begin position="99"/>
        <end position="109"/>
    </location>
</feature>
<evidence type="ECO:0000259" key="16">
    <source>
        <dbReference type="SMART" id="SM00962"/>
    </source>
</evidence>
<dbReference type="InterPro" id="IPR003593">
    <property type="entry name" value="AAA+_ATPase"/>
</dbReference>
<dbReference type="GO" id="GO:0005525">
    <property type="term" value="F:GTP binding"/>
    <property type="evidence" value="ECO:0007669"/>
    <property type="project" value="UniProtKB-UniRule"/>
</dbReference>
<sequence>MKLKRIFAANIREGMRRVREELGPDAVILSNRRLEDGIEIVAATDYDERAYAGMARAAAAAEAAPPAPSTPSPPVAAKAPAAARSEPVPPPAEVQAALPPAPPVPPPAAPAGGRANGAAGRVSWPQDPMLVRMQQEISALRELLEQQMASIAWGQGARRQPVRMKLLERLLHLGLDAELCFALTEAAAAETEPERAWRAALARLAAGLASTGDDILGGGGVVALVGPTGVGKTTTVAKLAARYTLRHGPRRVAMITTDSYRIGAYDQLRTFGMILDVPVRVVADAVELRGALADFADRALVLIDTAGMSQRDLRLSQQLAVLQTVPAVRSYLVTAANAQAGAIDEAVAAFAPAALAGAILTKVDETGRLGGVLSVLYNRRLPLAYVADGQRVPEDLQPASVEGLLRRAEELAAADGGGAVSEEALMLTFGRRVAHACV</sequence>
<evidence type="ECO:0000256" key="5">
    <source>
        <dbReference type="ARBA" id="ARBA00022475"/>
    </source>
</evidence>
<keyword evidence="10" id="KW-0472">Membrane</keyword>
<dbReference type="FunFam" id="3.40.50.300:FF:000695">
    <property type="entry name" value="Flagellar biosynthesis regulator FlhF"/>
    <property type="match status" value="1"/>
</dbReference>
<dbReference type="SUPFAM" id="SSF52540">
    <property type="entry name" value="P-loop containing nucleoside triphosphate hydrolases"/>
    <property type="match status" value="1"/>
</dbReference>
<evidence type="ECO:0000256" key="9">
    <source>
        <dbReference type="ARBA" id="ARBA00023134"/>
    </source>
</evidence>
<dbReference type="InterPro" id="IPR000897">
    <property type="entry name" value="SRP54_GTPase_dom"/>
</dbReference>
<keyword evidence="5" id="KW-1003">Cell membrane</keyword>
<evidence type="ECO:0000256" key="8">
    <source>
        <dbReference type="ARBA" id="ARBA00022927"/>
    </source>
</evidence>
<dbReference type="GO" id="GO:0005047">
    <property type="term" value="F:signal recognition particle binding"/>
    <property type="evidence" value="ECO:0007669"/>
    <property type="project" value="TreeGrafter"/>
</dbReference>
<evidence type="ECO:0000256" key="4">
    <source>
        <dbReference type="ARBA" id="ARBA00022448"/>
    </source>
</evidence>
<evidence type="ECO:0000256" key="13">
    <source>
        <dbReference type="NCBIfam" id="TIGR03499"/>
    </source>
</evidence>
<dbReference type="GO" id="GO:0005886">
    <property type="term" value="C:plasma membrane"/>
    <property type="evidence" value="ECO:0007669"/>
    <property type="project" value="UniProtKB-SubCell"/>
</dbReference>
<reference evidence="17 18" key="1">
    <citation type="submission" date="2019-03" db="EMBL/GenBank/DDBJ databases">
        <title>Genomic Encyclopedia of Type Strains, Phase IV (KMG-IV): sequencing the most valuable type-strain genomes for metagenomic binning, comparative biology and taxonomic classification.</title>
        <authorList>
            <person name="Goeker M."/>
        </authorList>
    </citation>
    <scope>NUCLEOTIDE SEQUENCE [LARGE SCALE GENOMIC DNA]</scope>
    <source>
        <strain evidence="17 18">DSM 25287</strain>
    </source>
</reference>
<keyword evidence="17" id="KW-0969">Cilium</keyword>
<dbReference type="GO" id="GO:0044781">
    <property type="term" value="P:bacterial-type flagellum organization"/>
    <property type="evidence" value="ECO:0007669"/>
    <property type="project" value="UniProtKB-UniRule"/>
</dbReference>
<feature type="region of interest" description="Disordered" evidence="14">
    <location>
        <begin position="63"/>
        <end position="122"/>
    </location>
</feature>
<dbReference type="GO" id="GO:0015031">
    <property type="term" value="P:protein transport"/>
    <property type="evidence" value="ECO:0007669"/>
    <property type="project" value="UniProtKB-KW"/>
</dbReference>
<feature type="domain" description="SRP54-type proteins GTP-binding" evidence="16">
    <location>
        <begin position="219"/>
        <end position="410"/>
    </location>
</feature>
<protein>
    <recommendedName>
        <fullName evidence="3 13">Flagellar biosynthesis protein FlhF</fullName>
    </recommendedName>
</protein>
<accession>A0A4R2KYE8</accession>
<dbReference type="OrthoDB" id="9778554at2"/>
<evidence type="ECO:0000256" key="14">
    <source>
        <dbReference type="SAM" id="MobiDB-lite"/>
    </source>
</evidence>
<dbReference type="AlphaFoldDB" id="A0A4R2KYE8"/>
<keyword evidence="7" id="KW-1005">Bacterial flagellum biogenesis</keyword>
<evidence type="ECO:0000256" key="11">
    <source>
        <dbReference type="ARBA" id="ARBA00023225"/>
    </source>
</evidence>
<dbReference type="RefSeq" id="WP_132544567.1">
    <property type="nucleotide sequence ID" value="NZ_SLWY01000018.1"/>
</dbReference>
<proteinExistence type="inferred from homology"/>
<feature type="compositionally biased region" description="Low complexity" evidence="14">
    <location>
        <begin position="110"/>
        <end position="122"/>
    </location>
</feature>
<keyword evidence="9" id="KW-0342">GTP-binding</keyword>
<name>A0A4R2KYE8_9GAMM</name>
<keyword evidence="18" id="KW-1185">Reference proteome</keyword>
<evidence type="ECO:0000313" key="18">
    <source>
        <dbReference type="Proteomes" id="UP000295765"/>
    </source>
</evidence>
<evidence type="ECO:0000256" key="6">
    <source>
        <dbReference type="ARBA" id="ARBA00022741"/>
    </source>
</evidence>
<dbReference type="InterPro" id="IPR020006">
    <property type="entry name" value="FlhF"/>
</dbReference>
<organism evidence="17 18">
    <name type="scientific">Plasticicumulans lactativorans</name>
    <dbReference type="NCBI Taxonomy" id="1133106"/>
    <lineage>
        <taxon>Bacteria</taxon>
        <taxon>Pseudomonadati</taxon>
        <taxon>Pseudomonadota</taxon>
        <taxon>Gammaproteobacteria</taxon>
        <taxon>Candidatus Competibacteraceae</taxon>
        <taxon>Plasticicumulans</taxon>
    </lineage>
</organism>
<evidence type="ECO:0000256" key="2">
    <source>
        <dbReference type="ARBA" id="ARBA00008531"/>
    </source>
</evidence>
<dbReference type="CDD" id="cd17873">
    <property type="entry name" value="FlhF"/>
    <property type="match status" value="1"/>
</dbReference>
<dbReference type="NCBIfam" id="TIGR03499">
    <property type="entry name" value="FlhF"/>
    <property type="match status" value="1"/>
</dbReference>
<comment type="similarity">
    <text evidence="2">Belongs to the GTP-binding SRP family.</text>
</comment>
<feature type="compositionally biased region" description="Low complexity" evidence="14">
    <location>
        <begin position="75"/>
        <end position="86"/>
    </location>
</feature>
<dbReference type="SMART" id="SM00962">
    <property type="entry name" value="SRP54"/>
    <property type="match status" value="1"/>
</dbReference>
<comment type="function">
    <text evidence="12">Necessary for flagellar biosynthesis. May be involved in translocation of the flagellum.</text>
</comment>
<evidence type="ECO:0000256" key="1">
    <source>
        <dbReference type="ARBA" id="ARBA00004413"/>
    </source>
</evidence>
<evidence type="ECO:0000256" key="7">
    <source>
        <dbReference type="ARBA" id="ARBA00022795"/>
    </source>
</evidence>
<evidence type="ECO:0000256" key="10">
    <source>
        <dbReference type="ARBA" id="ARBA00023136"/>
    </source>
</evidence>
<keyword evidence="17" id="KW-0282">Flagellum</keyword>
<dbReference type="InterPro" id="IPR047040">
    <property type="entry name" value="FlhF__GTPase_dom"/>
</dbReference>
<keyword evidence="17" id="KW-0966">Cell projection</keyword>
<evidence type="ECO:0000259" key="15">
    <source>
        <dbReference type="SMART" id="SM00382"/>
    </source>
</evidence>
<feature type="compositionally biased region" description="Pro residues" evidence="14">
    <location>
        <begin position="65"/>
        <end position="74"/>
    </location>
</feature>
<gene>
    <name evidence="17" type="ORF">EV699_11867</name>
</gene>
<comment type="caution">
    <text evidence="17">The sequence shown here is derived from an EMBL/GenBank/DDBJ whole genome shotgun (WGS) entry which is preliminary data.</text>
</comment>
<evidence type="ECO:0000313" key="17">
    <source>
        <dbReference type="EMBL" id="TCO79681.1"/>
    </source>
</evidence>
<dbReference type="Proteomes" id="UP000295765">
    <property type="component" value="Unassembled WGS sequence"/>
</dbReference>
<dbReference type="PANTHER" id="PTHR43134">
    <property type="entry name" value="SIGNAL RECOGNITION PARTICLE RECEPTOR SUBUNIT ALPHA"/>
    <property type="match status" value="1"/>
</dbReference>
<keyword evidence="11" id="KW-1006">Bacterial flagellum protein export</keyword>
<dbReference type="Pfam" id="PF00448">
    <property type="entry name" value="SRP54"/>
    <property type="match status" value="1"/>
</dbReference>
<evidence type="ECO:0000256" key="3">
    <source>
        <dbReference type="ARBA" id="ARBA00014919"/>
    </source>
</evidence>
<dbReference type="PANTHER" id="PTHR43134:SF3">
    <property type="entry name" value="FLAGELLAR BIOSYNTHESIS PROTEIN FLHF"/>
    <property type="match status" value="1"/>
</dbReference>
<dbReference type="GO" id="GO:0003924">
    <property type="term" value="F:GTPase activity"/>
    <property type="evidence" value="ECO:0007669"/>
    <property type="project" value="UniProtKB-UniRule"/>
</dbReference>
<feature type="domain" description="AAA+ ATPase" evidence="15">
    <location>
        <begin position="218"/>
        <end position="365"/>
    </location>
</feature>
<dbReference type="Gene3D" id="3.40.50.300">
    <property type="entry name" value="P-loop containing nucleotide triphosphate hydrolases"/>
    <property type="match status" value="1"/>
</dbReference>
<keyword evidence="4" id="KW-0813">Transport</keyword>
<evidence type="ECO:0000256" key="12">
    <source>
        <dbReference type="ARBA" id="ARBA00025337"/>
    </source>
</evidence>
<comment type="subcellular location">
    <subcellularLocation>
        <location evidence="1">Cell membrane</location>
        <topology evidence="1">Peripheral membrane protein</topology>
        <orientation evidence="1">Cytoplasmic side</orientation>
    </subcellularLocation>
</comment>
<dbReference type="EMBL" id="SLWY01000018">
    <property type="protein sequence ID" value="TCO79681.1"/>
    <property type="molecule type" value="Genomic_DNA"/>
</dbReference>
<dbReference type="SMART" id="SM00382">
    <property type="entry name" value="AAA"/>
    <property type="match status" value="1"/>
</dbReference>